<comment type="caution">
    <text evidence="2">The sequence shown here is derived from an EMBL/GenBank/DDBJ whole genome shotgun (WGS) entry which is preliminary data.</text>
</comment>
<feature type="region of interest" description="Disordered" evidence="1">
    <location>
        <begin position="1"/>
        <end position="59"/>
    </location>
</feature>
<evidence type="ECO:0000256" key="1">
    <source>
        <dbReference type="SAM" id="MobiDB-lite"/>
    </source>
</evidence>
<evidence type="ECO:0000313" key="2">
    <source>
        <dbReference type="EMBL" id="CAD8182916.1"/>
    </source>
</evidence>
<proteinExistence type="predicted"/>
<dbReference type="AlphaFoldDB" id="A0A8S1WAS3"/>
<feature type="compositionally biased region" description="Polar residues" evidence="1">
    <location>
        <begin position="24"/>
        <end position="43"/>
    </location>
</feature>
<organism evidence="2 3">
    <name type="scientific">Paramecium pentaurelia</name>
    <dbReference type="NCBI Taxonomy" id="43138"/>
    <lineage>
        <taxon>Eukaryota</taxon>
        <taxon>Sar</taxon>
        <taxon>Alveolata</taxon>
        <taxon>Ciliophora</taxon>
        <taxon>Intramacronucleata</taxon>
        <taxon>Oligohymenophorea</taxon>
        <taxon>Peniculida</taxon>
        <taxon>Parameciidae</taxon>
        <taxon>Paramecium</taxon>
    </lineage>
</organism>
<evidence type="ECO:0000313" key="3">
    <source>
        <dbReference type="Proteomes" id="UP000689195"/>
    </source>
</evidence>
<name>A0A8S1WAS3_9CILI</name>
<dbReference type="OrthoDB" id="309013at2759"/>
<dbReference type="Proteomes" id="UP000689195">
    <property type="component" value="Unassembled WGS sequence"/>
</dbReference>
<feature type="compositionally biased region" description="Polar residues" evidence="1">
    <location>
        <begin position="1"/>
        <end position="16"/>
    </location>
</feature>
<reference evidence="2" key="1">
    <citation type="submission" date="2021-01" db="EMBL/GenBank/DDBJ databases">
        <authorList>
            <consortium name="Genoscope - CEA"/>
            <person name="William W."/>
        </authorList>
    </citation>
    <scope>NUCLEOTIDE SEQUENCE</scope>
</reference>
<keyword evidence="3" id="KW-1185">Reference proteome</keyword>
<dbReference type="EMBL" id="CAJJDO010000079">
    <property type="protein sequence ID" value="CAD8182916.1"/>
    <property type="molecule type" value="Genomic_DNA"/>
</dbReference>
<sequence length="100" mass="11648">MGCSIQKHQSNRLYSKNNKKRSLQKQTQDIDQSKQQITKSPPTFSKPLSPLTNSKQLSQQQQIKIQDIIFTKKRNSKQTTLLKADEQYQFQQTLIGLIKK</sequence>
<protein>
    <submittedName>
        <fullName evidence="2">Uncharacterized protein</fullName>
    </submittedName>
</protein>
<accession>A0A8S1WAS3</accession>
<gene>
    <name evidence="2" type="ORF">PPENT_87.1.T0790203</name>
</gene>